<dbReference type="STRING" id="61395.A0A1Y1VZB0"/>
<feature type="region of interest" description="Disordered" evidence="5">
    <location>
        <begin position="113"/>
        <end position="205"/>
    </location>
</feature>
<dbReference type="SUPFAM" id="SSF47954">
    <property type="entry name" value="Cyclin-like"/>
    <property type="match status" value="2"/>
</dbReference>
<sequence length="584" mass="64051">MSLRSRIPTRRAAAGAGNENRLAGGMSAAHATGKHTEATKASLRPRAASTIGAASGKSLHAAQAKPLNGKPTASGALVRSRSALGEVSSSAKALDNTTTKIVKPGEIAARLHTLRTSTRLARPRTGGGPMRPSTAAPRPSSIVGARPISKPVGTSNSRRLRTTSSSSLDDGLPSKRVKTDEATRNLVPSASSLLGKHGRSGVRTTGHHVAAATKLIERAHSETYEEIEELELEPERARKIGNYGQQYHRRTYSSDAEMESVATTVNSSSASHSDVETSSVQSAATKTASPADAIDYALVHTGELNEQPITMEEINGFEADVDPHDTSLIPEYGDDIFGYMRELEVKLMPDPNYMDRQHALSWSMRSILIDWLVQVHERFNLLPESLCLSINLIDRFLSTKEVTVNRLQLVGAVSLLLAAKYEETRVPSISDIIFMVENTYSADEIKKAERYLLRTLNFDLGWPGPLSYLRRISKANDYDAATRTLAKYLVEVTLIDERFIGVPSSKVAAVAHYLSMRFLGQTDWSRAHSELLPLAQILYSERRYMHASSFVYQWFTLHEPDTLLVPLRTDLKPSKPQPGDKKSK</sequence>
<dbReference type="Gene3D" id="1.10.472.10">
    <property type="entry name" value="Cyclin-like"/>
    <property type="match status" value="2"/>
</dbReference>
<dbReference type="EMBL" id="MCFD01000015">
    <property type="protein sequence ID" value="ORX66600.1"/>
    <property type="molecule type" value="Genomic_DNA"/>
</dbReference>
<keyword evidence="3" id="KW-0131">Cell cycle</keyword>
<feature type="region of interest" description="Disordered" evidence="5">
    <location>
        <begin position="265"/>
        <end position="286"/>
    </location>
</feature>
<dbReference type="SMART" id="SM00385">
    <property type="entry name" value="CYCLIN"/>
    <property type="match status" value="2"/>
</dbReference>
<comment type="caution">
    <text evidence="8">The sequence shown here is derived from an EMBL/GenBank/DDBJ whole genome shotgun (WGS) entry which is preliminary data.</text>
</comment>
<proteinExistence type="inferred from homology"/>
<keyword evidence="2 4" id="KW-0195">Cyclin</keyword>
<evidence type="ECO:0000256" key="3">
    <source>
        <dbReference type="ARBA" id="ARBA00023306"/>
    </source>
</evidence>
<evidence type="ECO:0000259" key="7">
    <source>
        <dbReference type="SMART" id="SM01332"/>
    </source>
</evidence>
<dbReference type="PANTHER" id="PTHR10177">
    <property type="entry name" value="CYCLINS"/>
    <property type="match status" value="1"/>
</dbReference>
<dbReference type="SMART" id="SM01332">
    <property type="entry name" value="Cyclin_C"/>
    <property type="match status" value="1"/>
</dbReference>
<dbReference type="OrthoDB" id="5590282at2759"/>
<accession>A0A1Y1VZB0</accession>
<keyword evidence="9" id="KW-1185">Reference proteome</keyword>
<dbReference type="InterPro" id="IPR004367">
    <property type="entry name" value="Cyclin_C-dom"/>
</dbReference>
<dbReference type="Proteomes" id="UP000193922">
    <property type="component" value="Unassembled WGS sequence"/>
</dbReference>
<feature type="compositionally biased region" description="Polar residues" evidence="5">
    <location>
        <begin position="276"/>
        <end position="286"/>
    </location>
</feature>
<evidence type="ECO:0000259" key="6">
    <source>
        <dbReference type="SMART" id="SM00385"/>
    </source>
</evidence>
<feature type="domain" description="Cyclin-like" evidence="6">
    <location>
        <begin position="467"/>
        <end position="546"/>
    </location>
</feature>
<gene>
    <name evidence="8" type="ORF">DL89DRAFT_270138</name>
</gene>
<dbReference type="GeneID" id="63805223"/>
<dbReference type="PROSITE" id="PS00292">
    <property type="entry name" value="CYCLINS"/>
    <property type="match status" value="1"/>
</dbReference>
<dbReference type="InterPro" id="IPR039361">
    <property type="entry name" value="Cyclin"/>
</dbReference>
<evidence type="ECO:0000256" key="5">
    <source>
        <dbReference type="SAM" id="MobiDB-lite"/>
    </source>
</evidence>
<reference evidence="8 9" key="1">
    <citation type="submission" date="2016-07" db="EMBL/GenBank/DDBJ databases">
        <title>Pervasive Adenine N6-methylation of Active Genes in Fungi.</title>
        <authorList>
            <consortium name="DOE Joint Genome Institute"/>
            <person name="Mondo S.J."/>
            <person name="Dannebaum R.O."/>
            <person name="Kuo R.C."/>
            <person name="Labutti K."/>
            <person name="Haridas S."/>
            <person name="Kuo A."/>
            <person name="Salamov A."/>
            <person name="Ahrendt S.R."/>
            <person name="Lipzen A."/>
            <person name="Sullivan W."/>
            <person name="Andreopoulos W.B."/>
            <person name="Clum A."/>
            <person name="Lindquist E."/>
            <person name="Daum C."/>
            <person name="Ramamoorthy G.K."/>
            <person name="Gryganskyi A."/>
            <person name="Culley D."/>
            <person name="Magnuson J.K."/>
            <person name="James T.Y."/>
            <person name="O'Malley M.A."/>
            <person name="Stajich J.E."/>
            <person name="Spatafora J.W."/>
            <person name="Visel A."/>
            <person name="Grigoriev I.V."/>
        </authorList>
    </citation>
    <scope>NUCLEOTIDE SEQUENCE [LARGE SCALE GENOMIC DNA]</scope>
    <source>
        <strain evidence="8 9">ATCC 12442</strain>
    </source>
</reference>
<feature type="domain" description="Cyclin-like" evidence="6">
    <location>
        <begin position="370"/>
        <end position="454"/>
    </location>
</feature>
<comment type="similarity">
    <text evidence="4">Belongs to the cyclin family.</text>
</comment>
<feature type="domain" description="Cyclin C-terminal" evidence="7">
    <location>
        <begin position="463"/>
        <end position="567"/>
    </location>
</feature>
<name>A0A1Y1VZB0_9FUNG</name>
<feature type="compositionally biased region" description="Low complexity" evidence="5">
    <location>
        <begin position="10"/>
        <end position="25"/>
    </location>
</feature>
<feature type="compositionally biased region" description="Low complexity" evidence="5">
    <location>
        <begin position="154"/>
        <end position="168"/>
    </location>
</feature>
<dbReference type="Pfam" id="PF02984">
    <property type="entry name" value="Cyclin_C"/>
    <property type="match status" value="1"/>
</dbReference>
<dbReference type="GO" id="GO:0051301">
    <property type="term" value="P:cell division"/>
    <property type="evidence" value="ECO:0007669"/>
    <property type="project" value="UniProtKB-KW"/>
</dbReference>
<dbReference type="GO" id="GO:0016538">
    <property type="term" value="F:cyclin-dependent protein serine/threonine kinase regulator activity"/>
    <property type="evidence" value="ECO:0007669"/>
    <property type="project" value="InterPro"/>
</dbReference>
<evidence type="ECO:0000256" key="4">
    <source>
        <dbReference type="RuleBase" id="RU000383"/>
    </source>
</evidence>
<dbReference type="InterPro" id="IPR048258">
    <property type="entry name" value="Cyclins_cyclin-box"/>
</dbReference>
<evidence type="ECO:0000313" key="8">
    <source>
        <dbReference type="EMBL" id="ORX66600.1"/>
    </source>
</evidence>
<dbReference type="FunFam" id="1.10.472.10:FF:000001">
    <property type="entry name" value="G2/mitotic-specific cyclin"/>
    <property type="match status" value="1"/>
</dbReference>
<keyword evidence="1" id="KW-0132">Cell division</keyword>
<feature type="region of interest" description="Disordered" evidence="5">
    <location>
        <begin position="1"/>
        <end position="76"/>
    </location>
</feature>
<dbReference type="AlphaFoldDB" id="A0A1Y1VZB0"/>
<protein>
    <submittedName>
        <fullName evidence="8">Uncharacterized protein</fullName>
    </submittedName>
</protein>
<dbReference type="GO" id="GO:0044772">
    <property type="term" value="P:mitotic cell cycle phase transition"/>
    <property type="evidence" value="ECO:0007669"/>
    <property type="project" value="InterPro"/>
</dbReference>
<evidence type="ECO:0000313" key="9">
    <source>
        <dbReference type="Proteomes" id="UP000193922"/>
    </source>
</evidence>
<dbReference type="InterPro" id="IPR036915">
    <property type="entry name" value="Cyclin-like_sf"/>
</dbReference>
<dbReference type="InterPro" id="IPR006671">
    <property type="entry name" value="Cyclin_N"/>
</dbReference>
<organism evidence="8 9">
    <name type="scientific">Linderina pennispora</name>
    <dbReference type="NCBI Taxonomy" id="61395"/>
    <lineage>
        <taxon>Eukaryota</taxon>
        <taxon>Fungi</taxon>
        <taxon>Fungi incertae sedis</taxon>
        <taxon>Zoopagomycota</taxon>
        <taxon>Kickxellomycotina</taxon>
        <taxon>Kickxellomycetes</taxon>
        <taxon>Kickxellales</taxon>
        <taxon>Kickxellaceae</taxon>
        <taxon>Linderina</taxon>
    </lineage>
</organism>
<dbReference type="InterPro" id="IPR013763">
    <property type="entry name" value="Cyclin-like_dom"/>
</dbReference>
<dbReference type="RefSeq" id="XP_040740588.1">
    <property type="nucleotide sequence ID" value="XM_040888575.1"/>
</dbReference>
<dbReference type="Pfam" id="PF00134">
    <property type="entry name" value="Cyclin_N"/>
    <property type="match status" value="1"/>
</dbReference>
<evidence type="ECO:0000256" key="2">
    <source>
        <dbReference type="ARBA" id="ARBA00023127"/>
    </source>
</evidence>
<evidence type="ECO:0000256" key="1">
    <source>
        <dbReference type="ARBA" id="ARBA00022618"/>
    </source>
</evidence>